<dbReference type="Pfam" id="PF03556">
    <property type="entry name" value="Cullin_binding"/>
    <property type="match status" value="1"/>
</dbReference>
<comment type="function">
    <text evidence="1">Neddylation of cullins play an essential role in the regulation of SCF-type complexes activity.</text>
</comment>
<reference evidence="3" key="1">
    <citation type="submission" date="2022-10" db="EMBL/GenBank/DDBJ databases">
        <title>Tapping the CABI collections for fungal endophytes: first genome assemblies for Collariella, Neodidymelliopsis, Ascochyta clinopodiicola, Didymella pomorum, Didymosphaeria variabile, Neocosmospora piperis and Neocucurbitaria cava.</title>
        <authorList>
            <person name="Hill R."/>
        </authorList>
    </citation>
    <scope>NUCLEOTIDE SEQUENCE</scope>
    <source>
        <strain evidence="3">IMI 356814</strain>
    </source>
</reference>
<dbReference type="Gene3D" id="1.10.238.10">
    <property type="entry name" value="EF-hand"/>
    <property type="match status" value="1"/>
</dbReference>
<dbReference type="PROSITE" id="PS51229">
    <property type="entry name" value="DCUN1"/>
    <property type="match status" value="1"/>
</dbReference>
<gene>
    <name evidence="3" type="primary">DCN1_1</name>
    <name evidence="3" type="ORF">N0V83_010618</name>
</gene>
<dbReference type="GO" id="GO:0032182">
    <property type="term" value="F:ubiquitin-like protein binding"/>
    <property type="evidence" value="ECO:0007669"/>
    <property type="project" value="TreeGrafter"/>
</dbReference>
<keyword evidence="3" id="KW-0436">Ligase</keyword>
<name>A0A9W8XXY8_9PLEO</name>
<evidence type="ECO:0000259" key="2">
    <source>
        <dbReference type="PROSITE" id="PS51229"/>
    </source>
</evidence>
<evidence type="ECO:0000256" key="1">
    <source>
        <dbReference type="RuleBase" id="RU410713"/>
    </source>
</evidence>
<evidence type="ECO:0000313" key="3">
    <source>
        <dbReference type="EMBL" id="KAJ4362524.1"/>
    </source>
</evidence>
<dbReference type="PANTHER" id="PTHR12281">
    <property type="entry name" value="RP42 RELATED"/>
    <property type="match status" value="1"/>
</dbReference>
<sequence>MRGNDLLKLVPFVADPETKLKLQSVAPENVAKPWARFYYGGGGIGGSTASPASKTTLNKLFDKYREAGAADADIVGAEGTMKYLQDADVDVEGLESLAALEVVQAPTMGEMSREGFVNGWQDSSCDTIDKQKAFIKNLKRELPGNKDLFTRIYKYTFTIAKTSGQKAVALDAAIAYWELLFDSPVSAVRWTSPSTPWLTWWTEFLTSSWKKSVNKDMWNETLKFAQLTLSDEAMSFWNEESSWPSVIDEFVEWVKNEKRGGSKEEVMEEDY</sequence>
<dbReference type="Proteomes" id="UP001140560">
    <property type="component" value="Unassembled WGS sequence"/>
</dbReference>
<feature type="domain" description="DCUN1" evidence="2">
    <location>
        <begin position="52"/>
        <end position="255"/>
    </location>
</feature>
<organism evidence="3 4">
    <name type="scientific">Neocucurbitaria cava</name>
    <dbReference type="NCBI Taxonomy" id="798079"/>
    <lineage>
        <taxon>Eukaryota</taxon>
        <taxon>Fungi</taxon>
        <taxon>Dikarya</taxon>
        <taxon>Ascomycota</taxon>
        <taxon>Pezizomycotina</taxon>
        <taxon>Dothideomycetes</taxon>
        <taxon>Pleosporomycetidae</taxon>
        <taxon>Pleosporales</taxon>
        <taxon>Pleosporineae</taxon>
        <taxon>Cucurbitariaceae</taxon>
        <taxon>Neocucurbitaria</taxon>
    </lineage>
</organism>
<protein>
    <recommendedName>
        <fullName evidence="1">Defective in cullin neddylation protein</fullName>
    </recommendedName>
</protein>
<dbReference type="InterPro" id="IPR042460">
    <property type="entry name" value="DCN1-like_PONY"/>
</dbReference>
<dbReference type="EMBL" id="JAPEUY010000021">
    <property type="protein sequence ID" value="KAJ4362524.1"/>
    <property type="molecule type" value="Genomic_DNA"/>
</dbReference>
<proteinExistence type="predicted"/>
<dbReference type="OrthoDB" id="27198at2759"/>
<keyword evidence="4" id="KW-1185">Reference proteome</keyword>
<dbReference type="PANTHER" id="PTHR12281:SF31">
    <property type="entry name" value="DCN1-LIKE PROTEIN 3"/>
    <property type="match status" value="1"/>
</dbReference>
<dbReference type="GO" id="GO:0016874">
    <property type="term" value="F:ligase activity"/>
    <property type="evidence" value="ECO:0007669"/>
    <property type="project" value="UniProtKB-KW"/>
</dbReference>
<comment type="caution">
    <text evidence="3">The sequence shown here is derived from an EMBL/GenBank/DDBJ whole genome shotgun (WGS) entry which is preliminary data.</text>
</comment>
<evidence type="ECO:0000313" key="4">
    <source>
        <dbReference type="Proteomes" id="UP001140560"/>
    </source>
</evidence>
<dbReference type="Gene3D" id="1.10.238.200">
    <property type="entry name" value="Cullin, PONY binding domain"/>
    <property type="match status" value="1"/>
</dbReference>
<dbReference type="GO" id="GO:0045116">
    <property type="term" value="P:protein neddylation"/>
    <property type="evidence" value="ECO:0007669"/>
    <property type="project" value="TreeGrafter"/>
</dbReference>
<dbReference type="AlphaFoldDB" id="A0A9W8XXY8"/>
<dbReference type="InterPro" id="IPR014764">
    <property type="entry name" value="DCN-prot"/>
</dbReference>
<dbReference type="GO" id="GO:0000151">
    <property type="term" value="C:ubiquitin ligase complex"/>
    <property type="evidence" value="ECO:0007669"/>
    <property type="project" value="TreeGrafter"/>
</dbReference>
<dbReference type="InterPro" id="IPR005176">
    <property type="entry name" value="PONY_dom"/>
</dbReference>
<dbReference type="GO" id="GO:0031624">
    <property type="term" value="F:ubiquitin conjugating enzyme binding"/>
    <property type="evidence" value="ECO:0007669"/>
    <property type="project" value="TreeGrafter"/>
</dbReference>
<accession>A0A9W8XXY8</accession>
<dbReference type="GO" id="GO:0097602">
    <property type="term" value="F:cullin family protein binding"/>
    <property type="evidence" value="ECO:0007669"/>
    <property type="project" value="TreeGrafter"/>
</dbReference>